<dbReference type="EMBL" id="AJWK01016545">
    <property type="status" value="NOT_ANNOTATED_CDS"/>
    <property type="molecule type" value="Genomic_DNA"/>
</dbReference>
<dbReference type="AlphaFoldDB" id="A0A1B0CKQ8"/>
<dbReference type="EnsemblMetazoa" id="LLOJ005195-RA">
    <property type="protein sequence ID" value="LLOJ005195-PA"/>
    <property type="gene ID" value="LLOJ005195"/>
</dbReference>
<evidence type="ECO:0000313" key="2">
    <source>
        <dbReference type="Proteomes" id="UP000092461"/>
    </source>
</evidence>
<protein>
    <submittedName>
        <fullName evidence="1">Uncharacterized protein</fullName>
    </submittedName>
</protein>
<organism evidence="1 2">
    <name type="scientific">Lutzomyia longipalpis</name>
    <name type="common">Sand fly</name>
    <dbReference type="NCBI Taxonomy" id="7200"/>
    <lineage>
        <taxon>Eukaryota</taxon>
        <taxon>Metazoa</taxon>
        <taxon>Ecdysozoa</taxon>
        <taxon>Arthropoda</taxon>
        <taxon>Hexapoda</taxon>
        <taxon>Insecta</taxon>
        <taxon>Pterygota</taxon>
        <taxon>Neoptera</taxon>
        <taxon>Endopterygota</taxon>
        <taxon>Diptera</taxon>
        <taxon>Nematocera</taxon>
        <taxon>Psychodoidea</taxon>
        <taxon>Psychodidae</taxon>
        <taxon>Lutzomyia</taxon>
        <taxon>Lutzomyia</taxon>
    </lineage>
</organism>
<name>A0A1B0CKQ8_LUTLO</name>
<reference evidence="1" key="1">
    <citation type="submission" date="2020-05" db="UniProtKB">
        <authorList>
            <consortium name="EnsemblMetazoa"/>
        </authorList>
    </citation>
    <scope>IDENTIFICATION</scope>
    <source>
        <strain evidence="1">Jacobina</strain>
    </source>
</reference>
<evidence type="ECO:0000313" key="1">
    <source>
        <dbReference type="EnsemblMetazoa" id="LLOJ005195-PA"/>
    </source>
</evidence>
<dbReference type="Proteomes" id="UP000092461">
    <property type="component" value="Unassembled WGS sequence"/>
</dbReference>
<dbReference type="VEuPathDB" id="VectorBase:LLOJ005195"/>
<dbReference type="VEuPathDB" id="VectorBase:LLONM1_001660"/>
<sequence>MFLEEGEKMLESCLLPECIYDITENPLDGNQFIEYREHLKHVLPTLFDLISSRELELFDVIPETLKFRRLFVEFVCEQRGDCDFFRTDVDNLVKNLVSCEGKLKKILQSDKNLRKEMFVVYKSKLLGQAWKKNLGAIHGFLCFCRTSFEGNATETLDMDKEMFILSIGTQFLENVDPSFKLCGLKLFCLLLECSNEDSLIETNTHYVIYSQAMDNIQKLLNEECSCAIWKCIWLAVSKDKTLARDPEWNKLDDCLNILIYRLKIESQPGTRRFLEETFLSFVSFSVVADKREIGVDLSNLSAQNINELLDELLRRKGATFDNFKCYRWAKNLLDLFVVQLLTIASTRQEAVSTIQFIHTVYLLTIAAIRRDLLDDILKQFIKRVMPICAEILNIYHTADNVQKSTASFLETVYNQVQEKSQGNNYVSALGSFLTHLKDQRPTP</sequence>
<proteinExistence type="predicted"/>
<keyword evidence="2" id="KW-1185">Reference proteome</keyword>
<accession>A0A1B0CKQ8</accession>